<evidence type="ECO:0000256" key="2">
    <source>
        <dbReference type="ARBA" id="ARBA00004236"/>
    </source>
</evidence>
<dbReference type="InterPro" id="IPR036890">
    <property type="entry name" value="HATPase_C_sf"/>
</dbReference>
<keyword evidence="5" id="KW-0808">Transferase</keyword>
<dbReference type="HOGENOM" id="CLU_000445_89_6_11"/>
<dbReference type="AlphaFoldDB" id="W5TLW4"/>
<dbReference type="PROSITE" id="PS50885">
    <property type="entry name" value="HAMP"/>
    <property type="match status" value="1"/>
</dbReference>
<dbReference type="FunFam" id="1.10.287.130:FF:000009">
    <property type="entry name" value="Two-component sensor histidine kinase"/>
    <property type="match status" value="1"/>
</dbReference>
<evidence type="ECO:0000256" key="6">
    <source>
        <dbReference type="ARBA" id="ARBA00022692"/>
    </source>
</evidence>
<proteinExistence type="predicted"/>
<accession>W5TLW4</accession>
<keyword evidence="9" id="KW-0902">Two-component regulatory system</keyword>
<dbReference type="PATRIC" id="fig|1415166.3.peg.5726"/>
<dbReference type="Proteomes" id="UP000019150">
    <property type="component" value="Chromosome"/>
</dbReference>
<protein>
    <recommendedName>
        <fullName evidence="3">histidine kinase</fullName>
        <ecNumber evidence="3">2.7.13.3</ecNumber>
    </recommendedName>
</protein>
<organism evidence="15 16">
    <name type="scientific">Nocardia nova SH22a</name>
    <dbReference type="NCBI Taxonomy" id="1415166"/>
    <lineage>
        <taxon>Bacteria</taxon>
        <taxon>Bacillati</taxon>
        <taxon>Actinomycetota</taxon>
        <taxon>Actinomycetes</taxon>
        <taxon>Mycobacteriales</taxon>
        <taxon>Nocardiaceae</taxon>
        <taxon>Nocardia</taxon>
    </lineage>
</organism>
<dbReference type="InterPro" id="IPR005467">
    <property type="entry name" value="His_kinase_dom"/>
</dbReference>
<dbReference type="SMART" id="SM00387">
    <property type="entry name" value="HATPase_c"/>
    <property type="match status" value="1"/>
</dbReference>
<dbReference type="Pfam" id="PF02518">
    <property type="entry name" value="HATPase_c"/>
    <property type="match status" value="1"/>
</dbReference>
<reference evidence="15 16" key="1">
    <citation type="journal article" date="2014" name="Appl. Environ. Microbiol.">
        <title>Insights into the Microbial Degradation of Rubber and Gutta-Percha by Analysis of the Complete Genome of Nocardia nova SH22a.</title>
        <authorList>
            <person name="Luo Q."/>
            <person name="Hiessl S."/>
            <person name="Poehlein A."/>
            <person name="Daniel R."/>
            <person name="Steinbuchel A."/>
        </authorList>
    </citation>
    <scope>NUCLEOTIDE SEQUENCE [LARGE SCALE GENOMIC DNA]</scope>
    <source>
        <strain evidence="15">SH22a</strain>
    </source>
</reference>
<keyword evidence="8 12" id="KW-1133">Transmembrane helix</keyword>
<dbReference type="SUPFAM" id="SSF47384">
    <property type="entry name" value="Homodimeric domain of signal transducing histidine kinase"/>
    <property type="match status" value="1"/>
</dbReference>
<dbReference type="SMART" id="SM00388">
    <property type="entry name" value="HisKA"/>
    <property type="match status" value="1"/>
</dbReference>
<dbReference type="eggNOG" id="COG2205">
    <property type="taxonomic scope" value="Bacteria"/>
</dbReference>
<dbReference type="KEGG" id="nno:NONO_c55550"/>
<dbReference type="CDD" id="cd00082">
    <property type="entry name" value="HisKA"/>
    <property type="match status" value="1"/>
</dbReference>
<dbReference type="Gene3D" id="3.30.565.10">
    <property type="entry name" value="Histidine kinase-like ATPase, C-terminal domain"/>
    <property type="match status" value="1"/>
</dbReference>
<evidence type="ECO:0000256" key="7">
    <source>
        <dbReference type="ARBA" id="ARBA00022777"/>
    </source>
</evidence>
<dbReference type="SMART" id="SM00304">
    <property type="entry name" value="HAMP"/>
    <property type="match status" value="1"/>
</dbReference>
<dbReference type="SUPFAM" id="SSF55874">
    <property type="entry name" value="ATPase domain of HSP90 chaperone/DNA topoisomerase II/histidine kinase"/>
    <property type="match status" value="1"/>
</dbReference>
<dbReference type="EC" id="2.7.13.3" evidence="3"/>
<dbReference type="GO" id="GO:0005886">
    <property type="term" value="C:plasma membrane"/>
    <property type="evidence" value="ECO:0007669"/>
    <property type="project" value="UniProtKB-SubCell"/>
</dbReference>
<evidence type="ECO:0000256" key="12">
    <source>
        <dbReference type="SAM" id="Phobius"/>
    </source>
</evidence>
<dbReference type="OrthoDB" id="9786919at2"/>
<comment type="catalytic activity">
    <reaction evidence="1">
        <text>ATP + protein L-histidine = ADP + protein N-phospho-L-histidine.</text>
        <dbReference type="EC" id="2.7.13.3"/>
    </reaction>
</comment>
<dbReference type="PROSITE" id="PS50109">
    <property type="entry name" value="HIS_KIN"/>
    <property type="match status" value="1"/>
</dbReference>
<evidence type="ECO:0000256" key="8">
    <source>
        <dbReference type="ARBA" id="ARBA00022989"/>
    </source>
</evidence>
<keyword evidence="16" id="KW-1185">Reference proteome</keyword>
<evidence type="ECO:0000313" key="16">
    <source>
        <dbReference type="Proteomes" id="UP000019150"/>
    </source>
</evidence>
<feature type="region of interest" description="Disordered" evidence="11">
    <location>
        <begin position="101"/>
        <end position="182"/>
    </location>
</feature>
<evidence type="ECO:0000313" key="15">
    <source>
        <dbReference type="EMBL" id="AHH20335.1"/>
    </source>
</evidence>
<evidence type="ECO:0000259" key="13">
    <source>
        <dbReference type="PROSITE" id="PS50109"/>
    </source>
</evidence>
<evidence type="ECO:0000259" key="14">
    <source>
        <dbReference type="PROSITE" id="PS50885"/>
    </source>
</evidence>
<keyword evidence="10 12" id="KW-0472">Membrane</keyword>
<dbReference type="InterPro" id="IPR003661">
    <property type="entry name" value="HisK_dim/P_dom"/>
</dbReference>
<evidence type="ECO:0000256" key="10">
    <source>
        <dbReference type="ARBA" id="ARBA00023136"/>
    </source>
</evidence>
<feature type="domain" description="Histidine kinase" evidence="13">
    <location>
        <begin position="319"/>
        <end position="526"/>
    </location>
</feature>
<feature type="domain" description="HAMP" evidence="14">
    <location>
        <begin position="258"/>
        <end position="311"/>
    </location>
</feature>
<dbReference type="GO" id="GO:0000155">
    <property type="term" value="F:phosphorelay sensor kinase activity"/>
    <property type="evidence" value="ECO:0007669"/>
    <property type="project" value="InterPro"/>
</dbReference>
<dbReference type="CDD" id="cd00075">
    <property type="entry name" value="HATPase"/>
    <property type="match status" value="1"/>
</dbReference>
<dbReference type="InterPro" id="IPR050428">
    <property type="entry name" value="TCS_sensor_his_kinase"/>
</dbReference>
<keyword evidence="6 12" id="KW-0812">Transmembrane</keyword>
<name>W5TLW4_9NOCA</name>
<dbReference type="PANTHER" id="PTHR45436:SF5">
    <property type="entry name" value="SENSOR HISTIDINE KINASE TRCS"/>
    <property type="match status" value="1"/>
</dbReference>
<dbReference type="Gene3D" id="1.10.287.130">
    <property type="match status" value="1"/>
</dbReference>
<dbReference type="PANTHER" id="PTHR45436">
    <property type="entry name" value="SENSOR HISTIDINE KINASE YKOH"/>
    <property type="match status" value="1"/>
</dbReference>
<feature type="compositionally biased region" description="Acidic residues" evidence="11">
    <location>
        <begin position="133"/>
        <end position="154"/>
    </location>
</feature>
<evidence type="ECO:0000256" key="4">
    <source>
        <dbReference type="ARBA" id="ARBA00022553"/>
    </source>
</evidence>
<dbReference type="InterPro" id="IPR036097">
    <property type="entry name" value="HisK_dim/P_sf"/>
</dbReference>
<dbReference type="EMBL" id="CP006850">
    <property type="protein sequence ID" value="AHH20335.1"/>
    <property type="molecule type" value="Genomic_DNA"/>
</dbReference>
<dbReference type="SUPFAM" id="SSF158472">
    <property type="entry name" value="HAMP domain-like"/>
    <property type="match status" value="1"/>
</dbReference>
<dbReference type="Pfam" id="PF00672">
    <property type="entry name" value="HAMP"/>
    <property type="match status" value="1"/>
</dbReference>
<dbReference type="InterPro" id="IPR004358">
    <property type="entry name" value="Sig_transdc_His_kin-like_C"/>
</dbReference>
<dbReference type="STRING" id="1415166.NONO_c55550"/>
<dbReference type="CDD" id="cd06225">
    <property type="entry name" value="HAMP"/>
    <property type="match status" value="1"/>
</dbReference>
<sequence>MAEPPVRWRERLRWWSSVRARTTTAATVVVAAALIAAGTALLTVLRHNLIDSAGLQAETGARTVATRIAAGTDFTRLALPDGDDQPVQVVSARGAVLAAGDDLPNRPIMAGDAGESRALSGKLGESSTRSGEGDSDDDDDETTDENEDDDDVEEGYVAHEPVPVGSRRDDATRPADTVPGTVGDEITLRDMRLPIDDDHGFRVAALAATTPSGEPVTVYSGASLATADKAVGGVRGAMLAGLAPLLAVVAAVTWLVTRRALRPVEAIRAELAEIVDGDLSRRVPEPAARDEIARLAATTNVTLSALESAAARQRRFIADAAHELRSPIASLRTQLEVARAHPDLLDVDGVLGDTVRLEHLAADLLLLARLDSGEQPRRDPVDLADLVREEFSRRTGDRHPTTFDLPDGGPPITVPGSRIQLGRVLNNLLDNAQRHAGSAVRVTVARRGDDAVLEVSDDGAGVAPADRERIFSRFVRLDEARSRDDGGAGLGLAIVADVVAGHGGRIEVGDRDGGGARFTLTLPTVRSTPSANDRPR</sequence>
<dbReference type="RefSeq" id="WP_025351700.1">
    <property type="nucleotide sequence ID" value="NZ_CP006850.1"/>
</dbReference>
<evidence type="ECO:0000256" key="9">
    <source>
        <dbReference type="ARBA" id="ARBA00023012"/>
    </source>
</evidence>
<dbReference type="PRINTS" id="PR00344">
    <property type="entry name" value="BCTRLSENSOR"/>
</dbReference>
<evidence type="ECO:0000256" key="5">
    <source>
        <dbReference type="ARBA" id="ARBA00022679"/>
    </source>
</evidence>
<dbReference type="Gene3D" id="6.10.340.10">
    <property type="match status" value="1"/>
</dbReference>
<feature type="transmembrane region" description="Helical" evidence="12">
    <location>
        <begin position="20"/>
        <end position="45"/>
    </location>
</feature>
<evidence type="ECO:0000256" key="3">
    <source>
        <dbReference type="ARBA" id="ARBA00012438"/>
    </source>
</evidence>
<evidence type="ECO:0000256" key="11">
    <source>
        <dbReference type="SAM" id="MobiDB-lite"/>
    </source>
</evidence>
<evidence type="ECO:0000256" key="1">
    <source>
        <dbReference type="ARBA" id="ARBA00000085"/>
    </source>
</evidence>
<keyword evidence="7 15" id="KW-0418">Kinase</keyword>
<dbReference type="InterPro" id="IPR003660">
    <property type="entry name" value="HAMP_dom"/>
</dbReference>
<comment type="subcellular location">
    <subcellularLocation>
        <location evidence="2">Cell membrane</location>
    </subcellularLocation>
</comment>
<gene>
    <name evidence="15" type="ORF">NONO_c55550</name>
</gene>
<dbReference type="Pfam" id="PF00512">
    <property type="entry name" value="HisKA"/>
    <property type="match status" value="1"/>
</dbReference>
<keyword evidence="4" id="KW-0597">Phosphoprotein</keyword>
<feature type="transmembrane region" description="Helical" evidence="12">
    <location>
        <begin position="237"/>
        <end position="256"/>
    </location>
</feature>
<dbReference type="InterPro" id="IPR003594">
    <property type="entry name" value="HATPase_dom"/>
</dbReference>